<organism evidence="1 2">
    <name type="scientific">Dipteronia sinensis</name>
    <dbReference type="NCBI Taxonomy" id="43782"/>
    <lineage>
        <taxon>Eukaryota</taxon>
        <taxon>Viridiplantae</taxon>
        <taxon>Streptophyta</taxon>
        <taxon>Embryophyta</taxon>
        <taxon>Tracheophyta</taxon>
        <taxon>Spermatophyta</taxon>
        <taxon>Magnoliopsida</taxon>
        <taxon>eudicotyledons</taxon>
        <taxon>Gunneridae</taxon>
        <taxon>Pentapetalae</taxon>
        <taxon>rosids</taxon>
        <taxon>malvids</taxon>
        <taxon>Sapindales</taxon>
        <taxon>Sapindaceae</taxon>
        <taxon>Hippocastanoideae</taxon>
        <taxon>Acereae</taxon>
        <taxon>Dipteronia</taxon>
    </lineage>
</organism>
<comment type="caution">
    <text evidence="1">The sequence shown here is derived from an EMBL/GenBank/DDBJ whole genome shotgun (WGS) entry which is preliminary data.</text>
</comment>
<reference evidence="1" key="1">
    <citation type="journal article" date="2023" name="Plant J.">
        <title>Genome sequences and population genomics provide insights into the demographic history, inbreeding, and mutation load of two 'living fossil' tree species of Dipteronia.</title>
        <authorList>
            <person name="Feng Y."/>
            <person name="Comes H.P."/>
            <person name="Chen J."/>
            <person name="Zhu S."/>
            <person name="Lu R."/>
            <person name="Zhang X."/>
            <person name="Li P."/>
            <person name="Qiu J."/>
            <person name="Olsen K.M."/>
            <person name="Qiu Y."/>
        </authorList>
    </citation>
    <scope>NUCLEOTIDE SEQUENCE</scope>
    <source>
        <strain evidence="1">NBL</strain>
    </source>
</reference>
<proteinExistence type="predicted"/>
<name>A0AAE0EC81_9ROSI</name>
<dbReference type="Proteomes" id="UP001281410">
    <property type="component" value="Unassembled WGS sequence"/>
</dbReference>
<evidence type="ECO:0000313" key="2">
    <source>
        <dbReference type="Proteomes" id="UP001281410"/>
    </source>
</evidence>
<sequence>MHWCSWDSLCKAKDDEGLGFRDFGAFSKAMLAKQCWQLVHNPNSLVASVMKSCYYPQTSFLNAKKSSPGSFLWSSLVWGRELVEKGSRWRVGTGQSIKIYKDRWIPRL</sequence>
<accession>A0AAE0EC81</accession>
<keyword evidence="2" id="KW-1185">Reference proteome</keyword>
<evidence type="ECO:0000313" key="1">
    <source>
        <dbReference type="EMBL" id="KAK3222936.1"/>
    </source>
</evidence>
<gene>
    <name evidence="1" type="ORF">Dsin_009961</name>
</gene>
<dbReference type="EMBL" id="JANJYJ010000003">
    <property type="protein sequence ID" value="KAK3222936.1"/>
    <property type="molecule type" value="Genomic_DNA"/>
</dbReference>
<protein>
    <submittedName>
        <fullName evidence="1">Uncharacterized protein</fullName>
    </submittedName>
</protein>
<dbReference type="AlphaFoldDB" id="A0AAE0EC81"/>